<proteinExistence type="predicted"/>
<dbReference type="AlphaFoldDB" id="A0A9D3ZMX1"/>
<keyword evidence="2" id="KW-1185">Reference proteome</keyword>
<dbReference type="Proteomes" id="UP000828251">
    <property type="component" value="Unassembled WGS sequence"/>
</dbReference>
<feature type="non-terminal residue" evidence="1">
    <location>
        <position position="1"/>
    </location>
</feature>
<protein>
    <submittedName>
        <fullName evidence="1">Uncharacterized protein</fullName>
    </submittedName>
</protein>
<comment type="caution">
    <text evidence="1">The sequence shown here is derived from an EMBL/GenBank/DDBJ whole genome shotgun (WGS) entry which is preliminary data.</text>
</comment>
<accession>A0A9D3ZMX1</accession>
<evidence type="ECO:0000313" key="2">
    <source>
        <dbReference type="Proteomes" id="UP000828251"/>
    </source>
</evidence>
<dbReference type="EMBL" id="JAIQCV010000011">
    <property type="protein sequence ID" value="KAH1047705.1"/>
    <property type="molecule type" value="Genomic_DNA"/>
</dbReference>
<reference evidence="1 2" key="1">
    <citation type="journal article" date="2021" name="Plant Biotechnol. J.">
        <title>Multi-omics assisted identification of the key and species-specific regulatory components of drought-tolerant mechanisms in Gossypium stocksii.</title>
        <authorList>
            <person name="Yu D."/>
            <person name="Ke L."/>
            <person name="Zhang D."/>
            <person name="Wu Y."/>
            <person name="Sun Y."/>
            <person name="Mei J."/>
            <person name="Sun J."/>
            <person name="Sun Y."/>
        </authorList>
    </citation>
    <scope>NUCLEOTIDE SEQUENCE [LARGE SCALE GENOMIC DNA]</scope>
    <source>
        <strain evidence="2">cv. E1</strain>
        <tissue evidence="1">Leaf</tissue>
    </source>
</reference>
<sequence length="73" mass="8376">DDVEKMVYTHTDFKDLHAAKLYAELLDNNLTFEACAQLLSTIASDICTDVMKFIKSHSPKLSIFKFETLVHLR</sequence>
<name>A0A9D3ZMX1_9ROSI</name>
<gene>
    <name evidence="1" type="ORF">J1N35_038489</name>
</gene>
<evidence type="ECO:0000313" key="1">
    <source>
        <dbReference type="EMBL" id="KAH1047705.1"/>
    </source>
</evidence>
<organism evidence="1 2">
    <name type="scientific">Gossypium stocksii</name>
    <dbReference type="NCBI Taxonomy" id="47602"/>
    <lineage>
        <taxon>Eukaryota</taxon>
        <taxon>Viridiplantae</taxon>
        <taxon>Streptophyta</taxon>
        <taxon>Embryophyta</taxon>
        <taxon>Tracheophyta</taxon>
        <taxon>Spermatophyta</taxon>
        <taxon>Magnoliopsida</taxon>
        <taxon>eudicotyledons</taxon>
        <taxon>Gunneridae</taxon>
        <taxon>Pentapetalae</taxon>
        <taxon>rosids</taxon>
        <taxon>malvids</taxon>
        <taxon>Malvales</taxon>
        <taxon>Malvaceae</taxon>
        <taxon>Malvoideae</taxon>
        <taxon>Gossypium</taxon>
    </lineage>
</organism>